<name>A0AAU7DR49_9BACT</name>
<evidence type="ECO:0000256" key="5">
    <source>
        <dbReference type="ARBA" id="ARBA00023136"/>
    </source>
</evidence>
<feature type="transmembrane region" description="Helical" evidence="6">
    <location>
        <begin position="236"/>
        <end position="264"/>
    </location>
</feature>
<keyword evidence="3 6" id="KW-0812">Transmembrane</keyword>
<protein>
    <submittedName>
        <fullName evidence="7">AI-2E family transporter</fullName>
    </submittedName>
</protein>
<dbReference type="GO" id="GO:0055085">
    <property type="term" value="P:transmembrane transport"/>
    <property type="evidence" value="ECO:0007669"/>
    <property type="project" value="TreeGrafter"/>
</dbReference>
<dbReference type="EMBL" id="CP121196">
    <property type="protein sequence ID" value="XBH19698.1"/>
    <property type="molecule type" value="Genomic_DNA"/>
</dbReference>
<organism evidence="7">
    <name type="scientific">Telmatobacter sp. DSM 110680</name>
    <dbReference type="NCBI Taxonomy" id="3036704"/>
    <lineage>
        <taxon>Bacteria</taxon>
        <taxon>Pseudomonadati</taxon>
        <taxon>Acidobacteriota</taxon>
        <taxon>Terriglobia</taxon>
        <taxon>Terriglobales</taxon>
        <taxon>Acidobacteriaceae</taxon>
        <taxon>Telmatobacter</taxon>
    </lineage>
</organism>
<dbReference type="PROSITE" id="PS51257">
    <property type="entry name" value="PROKAR_LIPOPROTEIN"/>
    <property type="match status" value="1"/>
</dbReference>
<feature type="transmembrane region" description="Helical" evidence="6">
    <location>
        <begin position="156"/>
        <end position="175"/>
    </location>
</feature>
<proteinExistence type="inferred from homology"/>
<dbReference type="InterPro" id="IPR002549">
    <property type="entry name" value="AI-2E-like"/>
</dbReference>
<sequence>MTERETSRQSIRGRDLRVDIVFAFTLAVACYLAWQLRAVLLLLYVSALAAVVLTPVVRATSRFRIGRVRPFKGRAILILLLAVAGGLTAFGFLAFPPVIRDLHKFADDMPSRLPAMLEKVKRIPFADQINTDEVGTKIQDFISNAATYLLLSIKNWAGAVFGIAMGLILTVYFILEGDVAYRWGLSFFPPDKRPRLDAALQRAEVRMGQWLLGQGSLMLILGLASTIVYVSLNVRYAYALGVLTGLLNIIPVMGAAVSIALALLVASIDSWGRALGIAIFYLVWIQVENSFLVPRIMGTRVGLPGLSILVALLIGSELGGVLGAIVSVPTAVLVSVLLDEYLVQKEPDDIKLEVGKDSPQ</sequence>
<evidence type="ECO:0000256" key="1">
    <source>
        <dbReference type="ARBA" id="ARBA00004141"/>
    </source>
</evidence>
<feature type="transmembrane region" description="Helical" evidence="6">
    <location>
        <begin position="77"/>
        <end position="99"/>
    </location>
</feature>
<dbReference type="AlphaFoldDB" id="A0AAU7DR49"/>
<evidence type="ECO:0000256" key="2">
    <source>
        <dbReference type="ARBA" id="ARBA00009773"/>
    </source>
</evidence>
<feature type="transmembrane region" description="Helical" evidence="6">
    <location>
        <begin position="210"/>
        <end position="230"/>
    </location>
</feature>
<dbReference type="PANTHER" id="PTHR21716">
    <property type="entry name" value="TRANSMEMBRANE PROTEIN"/>
    <property type="match status" value="1"/>
</dbReference>
<dbReference type="RefSeq" id="WP_348264917.1">
    <property type="nucleotide sequence ID" value="NZ_CP121196.1"/>
</dbReference>
<dbReference type="PANTHER" id="PTHR21716:SF66">
    <property type="entry name" value="TRANSPORT PROTEIN SLL0063-RELATED"/>
    <property type="match status" value="1"/>
</dbReference>
<evidence type="ECO:0000256" key="4">
    <source>
        <dbReference type="ARBA" id="ARBA00022989"/>
    </source>
</evidence>
<feature type="transmembrane region" description="Helical" evidence="6">
    <location>
        <begin position="307"/>
        <end position="338"/>
    </location>
</feature>
<evidence type="ECO:0000256" key="3">
    <source>
        <dbReference type="ARBA" id="ARBA00022692"/>
    </source>
</evidence>
<reference evidence="7" key="1">
    <citation type="submission" date="2023-03" db="EMBL/GenBank/DDBJ databases">
        <title>Edaphobacter sp.</title>
        <authorList>
            <person name="Huber K.J."/>
            <person name="Papendorf J."/>
            <person name="Pilke C."/>
            <person name="Bunk B."/>
            <person name="Sproeer C."/>
            <person name="Pester M."/>
        </authorList>
    </citation>
    <scope>NUCLEOTIDE SEQUENCE</scope>
    <source>
        <strain evidence="7">DSM 110680</strain>
    </source>
</reference>
<feature type="transmembrane region" description="Helical" evidence="6">
    <location>
        <begin position="16"/>
        <end position="34"/>
    </location>
</feature>
<comment type="subcellular location">
    <subcellularLocation>
        <location evidence="1">Membrane</location>
        <topology evidence="1">Multi-pass membrane protein</topology>
    </subcellularLocation>
</comment>
<feature type="transmembrane region" description="Helical" evidence="6">
    <location>
        <begin position="271"/>
        <end position="287"/>
    </location>
</feature>
<comment type="similarity">
    <text evidence="2">Belongs to the autoinducer-2 exporter (AI-2E) (TC 2.A.86) family.</text>
</comment>
<dbReference type="Pfam" id="PF01594">
    <property type="entry name" value="AI-2E_transport"/>
    <property type="match status" value="1"/>
</dbReference>
<accession>A0AAU7DR49</accession>
<dbReference type="GO" id="GO:0016020">
    <property type="term" value="C:membrane"/>
    <property type="evidence" value="ECO:0007669"/>
    <property type="project" value="UniProtKB-SubCell"/>
</dbReference>
<gene>
    <name evidence="7" type="ORF">P8935_10355</name>
</gene>
<evidence type="ECO:0000256" key="6">
    <source>
        <dbReference type="SAM" id="Phobius"/>
    </source>
</evidence>
<feature type="transmembrane region" description="Helical" evidence="6">
    <location>
        <begin position="40"/>
        <end position="57"/>
    </location>
</feature>
<evidence type="ECO:0000313" key="7">
    <source>
        <dbReference type="EMBL" id="XBH19698.1"/>
    </source>
</evidence>
<keyword evidence="5 6" id="KW-0472">Membrane</keyword>
<keyword evidence="4 6" id="KW-1133">Transmembrane helix</keyword>